<dbReference type="GO" id="GO:0016020">
    <property type="term" value="C:membrane"/>
    <property type="evidence" value="ECO:0007669"/>
    <property type="project" value="UniProtKB-SubCell"/>
</dbReference>
<dbReference type="AlphaFoldDB" id="A0A4Q0SYU0"/>
<evidence type="ECO:0000256" key="7">
    <source>
        <dbReference type="SAM" id="MobiDB-lite"/>
    </source>
</evidence>
<dbReference type="GO" id="GO:0008053">
    <property type="term" value="P:mitochondrial fusion"/>
    <property type="evidence" value="ECO:0007669"/>
    <property type="project" value="TreeGrafter"/>
</dbReference>
<evidence type="ECO:0000256" key="6">
    <source>
        <dbReference type="SAM" id="Coils"/>
    </source>
</evidence>
<keyword evidence="6" id="KW-0175">Coiled coil</keyword>
<keyword evidence="8" id="KW-1133">Transmembrane helix</keyword>
<dbReference type="SUPFAM" id="SSF52540">
    <property type="entry name" value="P-loop containing nucleoside triphosphate hydrolases"/>
    <property type="match status" value="1"/>
</dbReference>
<feature type="transmembrane region" description="Helical" evidence="8">
    <location>
        <begin position="578"/>
        <end position="600"/>
    </location>
</feature>
<evidence type="ECO:0000313" key="11">
    <source>
        <dbReference type="Proteomes" id="UP000289437"/>
    </source>
</evidence>
<dbReference type="OrthoDB" id="3650305at2"/>
<dbReference type="PANTHER" id="PTHR10465:SF0">
    <property type="entry name" value="SARCALUMENIN"/>
    <property type="match status" value="1"/>
</dbReference>
<sequence>MSDSRIAEESSTIHAQTQSQEDNPDSSAPAGGSPNDFLSYKRIELGCVTDLKRIIDLSVKTKINPSIVDLTREVLSRIENKRFLIAVVGEFKRGKSTFINALLGKNILPSDVEPCSATLNRVTYALRPSVTIHYKAEPGEQARTEEIDITQLSEYVTKLTPQSESNAAQVEEAIVHYPTEYCRNNVDIIDTPGLNDDDTMTAVTMSVLPKVDAAILVIMPEAPFDHYEGEFLTRHLLLNDLGRVLFVVNAMDRLRSPRDREKIVKVIEKRITDAVDMRLREQFDPASEDFKRYRQQIGNPTVFPLSSALALEAQESDNKKLMEESRFSEFTSALEKFLTHGRGTIELQVIANRILATSEEIVKKLNIEFGAISMAQHEFQAKYEQAVAELESLRSRRDAEIRKIDNAKFRTQQRLLPMVARLGDDLAAAAGEVIDATHPTSDDLTKDKLPAFTEDLNKRISSAVKLRVLRSSEALQLEIERDFQVEIERLKDFAVNVGETLGGIEQQFGTVQLDPSEQATRGNEAIVAAISVFTGFGGIWSGYREAGFKGAAVGGVASVGTFFVGGLLLGAISLPLSLPIMIGLGLISIFTGGKMARWAFSEDRAERFMTRYRKEILQRIDEEVRSRNLSHSVDENNENLFATLKDRLIGELSRSIDQTQATLDGLRDNRARNEVLDQRSRQESEEIRDEVIAIRSKALRLSNQLAEITHV</sequence>
<evidence type="ECO:0000256" key="1">
    <source>
        <dbReference type="ARBA" id="ARBA00004370"/>
    </source>
</evidence>
<keyword evidence="2" id="KW-0547">Nucleotide-binding</keyword>
<dbReference type="InterPro" id="IPR027417">
    <property type="entry name" value="P-loop_NTPase"/>
</dbReference>
<organism evidence="10 11">
    <name type="scientific">Granulicella sibirica</name>
    <dbReference type="NCBI Taxonomy" id="2479048"/>
    <lineage>
        <taxon>Bacteria</taxon>
        <taxon>Pseudomonadati</taxon>
        <taxon>Acidobacteriota</taxon>
        <taxon>Terriglobia</taxon>
        <taxon>Terriglobales</taxon>
        <taxon>Acidobacteriaceae</taxon>
        <taxon>Granulicella</taxon>
    </lineage>
</organism>
<evidence type="ECO:0000256" key="3">
    <source>
        <dbReference type="ARBA" id="ARBA00022801"/>
    </source>
</evidence>
<proteinExistence type="predicted"/>
<feature type="transmembrane region" description="Helical" evidence="8">
    <location>
        <begin position="525"/>
        <end position="543"/>
    </location>
</feature>
<gene>
    <name evidence="10" type="ORF">GRAN_4867</name>
</gene>
<reference evidence="11" key="2">
    <citation type="submission" date="2019-02" db="EMBL/GenBank/DDBJ databases">
        <title>Granulicella sibirica sp. nov., a psychrotolerant acidobacterium isolated from an organic soil layer in forested tundra, West Siberia.</title>
        <authorList>
            <person name="Oshkin I.Y."/>
            <person name="Kulichevskaya I.S."/>
            <person name="Rijpstra W.I.C."/>
            <person name="Sinninghe Damste J.S."/>
            <person name="Rakitin A.L."/>
            <person name="Ravin N.V."/>
            <person name="Dedysh S.N."/>
        </authorList>
    </citation>
    <scope>NUCLEOTIDE SEQUENCE [LARGE SCALE GENOMIC DNA]</scope>
    <source>
        <strain evidence="11">AF10</strain>
    </source>
</reference>
<dbReference type="GO" id="GO:0003924">
    <property type="term" value="F:GTPase activity"/>
    <property type="evidence" value="ECO:0007669"/>
    <property type="project" value="InterPro"/>
</dbReference>
<comment type="caution">
    <text evidence="10">The sequence shown here is derived from an EMBL/GenBank/DDBJ whole genome shotgun (WGS) entry which is preliminary data.</text>
</comment>
<protein>
    <recommendedName>
        <fullName evidence="9">Dynamin N-terminal domain-containing protein</fullName>
    </recommendedName>
</protein>
<evidence type="ECO:0000259" key="9">
    <source>
        <dbReference type="Pfam" id="PF00350"/>
    </source>
</evidence>
<dbReference type="Gene3D" id="3.40.50.300">
    <property type="entry name" value="P-loop containing nucleotide triphosphate hydrolases"/>
    <property type="match status" value="1"/>
</dbReference>
<dbReference type="Proteomes" id="UP000289437">
    <property type="component" value="Unassembled WGS sequence"/>
</dbReference>
<feature type="coiled-coil region" evidence="6">
    <location>
        <begin position="376"/>
        <end position="403"/>
    </location>
</feature>
<keyword evidence="5 8" id="KW-0472">Membrane</keyword>
<dbReference type="CDD" id="cd09912">
    <property type="entry name" value="DLP_2"/>
    <property type="match status" value="1"/>
</dbReference>
<dbReference type="EMBL" id="RDSM01000005">
    <property type="protein sequence ID" value="RXH54216.1"/>
    <property type="molecule type" value="Genomic_DNA"/>
</dbReference>
<evidence type="ECO:0000256" key="4">
    <source>
        <dbReference type="ARBA" id="ARBA00023134"/>
    </source>
</evidence>
<dbReference type="InterPro" id="IPR045063">
    <property type="entry name" value="Dynamin_N"/>
</dbReference>
<evidence type="ECO:0000256" key="5">
    <source>
        <dbReference type="ARBA" id="ARBA00023136"/>
    </source>
</evidence>
<dbReference type="PANTHER" id="PTHR10465">
    <property type="entry name" value="TRANSMEMBRANE GTPASE FZO1"/>
    <property type="match status" value="1"/>
</dbReference>
<name>A0A4Q0SYU0_9BACT</name>
<evidence type="ECO:0000256" key="2">
    <source>
        <dbReference type="ARBA" id="ARBA00022741"/>
    </source>
</evidence>
<dbReference type="GO" id="GO:0005525">
    <property type="term" value="F:GTP binding"/>
    <property type="evidence" value="ECO:0007669"/>
    <property type="project" value="UniProtKB-KW"/>
</dbReference>
<accession>A0A4Q0SYU0</accession>
<feature type="transmembrane region" description="Helical" evidence="8">
    <location>
        <begin position="550"/>
        <end position="572"/>
    </location>
</feature>
<comment type="subcellular location">
    <subcellularLocation>
        <location evidence="1">Membrane</location>
    </subcellularLocation>
</comment>
<keyword evidence="4" id="KW-0342">GTP-binding</keyword>
<dbReference type="Pfam" id="PF00350">
    <property type="entry name" value="Dynamin_N"/>
    <property type="match status" value="1"/>
</dbReference>
<keyword evidence="8" id="KW-0812">Transmembrane</keyword>
<feature type="region of interest" description="Disordered" evidence="7">
    <location>
        <begin position="1"/>
        <end position="33"/>
    </location>
</feature>
<evidence type="ECO:0000313" key="10">
    <source>
        <dbReference type="EMBL" id="RXH54216.1"/>
    </source>
</evidence>
<dbReference type="RefSeq" id="WP_128915452.1">
    <property type="nucleotide sequence ID" value="NZ_RDSM01000005.1"/>
</dbReference>
<keyword evidence="3" id="KW-0378">Hydrolase</keyword>
<reference evidence="10 11" key="1">
    <citation type="submission" date="2018-11" db="EMBL/GenBank/DDBJ databases">
        <authorList>
            <person name="Mardanov A.V."/>
            <person name="Ravin N.V."/>
            <person name="Dedysh S.N."/>
        </authorList>
    </citation>
    <scope>NUCLEOTIDE SEQUENCE [LARGE SCALE GENOMIC DNA]</scope>
    <source>
        <strain evidence="10 11">AF10</strain>
    </source>
</reference>
<feature type="compositionally biased region" description="Polar residues" evidence="7">
    <location>
        <begin position="9"/>
        <end position="21"/>
    </location>
</feature>
<dbReference type="InterPro" id="IPR027094">
    <property type="entry name" value="Mitofusin_fam"/>
</dbReference>
<evidence type="ECO:0000256" key="8">
    <source>
        <dbReference type="SAM" id="Phobius"/>
    </source>
</evidence>
<feature type="domain" description="Dynamin N-terminal" evidence="9">
    <location>
        <begin position="85"/>
        <end position="250"/>
    </location>
</feature>
<keyword evidence="11" id="KW-1185">Reference proteome</keyword>